<protein>
    <submittedName>
        <fullName evidence="3">Uncharacterized protein</fullName>
    </submittedName>
</protein>
<evidence type="ECO:0000313" key="4">
    <source>
        <dbReference type="Proteomes" id="UP000828390"/>
    </source>
</evidence>
<proteinExistence type="predicted"/>
<dbReference type="EMBL" id="JAIWYP010000004">
    <property type="protein sequence ID" value="KAH3829602.1"/>
    <property type="molecule type" value="Genomic_DNA"/>
</dbReference>
<evidence type="ECO:0000313" key="3">
    <source>
        <dbReference type="EMBL" id="KAH3834176.1"/>
    </source>
</evidence>
<accession>A0A9D4K7A4</accession>
<sequence length="117" mass="13356">MSSFTSVSRSAAFNRLRAFTLARSALFTRLSYRHRCTVSGYGLRVKIQLTRHSLCVRLRWKVFHILQPIASFIRSFKDMFTLVVQSTYSRMSGQNSTAHQGVPTQRTASVPTTTQRP</sequence>
<keyword evidence="4" id="KW-1185">Reference proteome</keyword>
<gene>
    <name evidence="2" type="ORF">DPMN_102828</name>
    <name evidence="3" type="ORF">DPMN_107495</name>
</gene>
<dbReference type="Proteomes" id="UP000828390">
    <property type="component" value="Unassembled WGS sequence"/>
</dbReference>
<evidence type="ECO:0000313" key="2">
    <source>
        <dbReference type="EMBL" id="KAH3829602.1"/>
    </source>
</evidence>
<reference evidence="3" key="2">
    <citation type="submission" date="2020-11" db="EMBL/GenBank/DDBJ databases">
        <authorList>
            <person name="McCartney M.A."/>
            <person name="Auch B."/>
            <person name="Kono T."/>
            <person name="Mallez S."/>
            <person name="Becker A."/>
            <person name="Gohl D.M."/>
            <person name="Silverstein K.A.T."/>
            <person name="Koren S."/>
            <person name="Bechman K.B."/>
            <person name="Herman A."/>
            <person name="Abrahante J.E."/>
            <person name="Garbe J."/>
        </authorList>
    </citation>
    <scope>NUCLEOTIDE SEQUENCE</scope>
    <source>
        <strain evidence="3">Duluth1</strain>
        <tissue evidence="3">Whole animal</tissue>
    </source>
</reference>
<dbReference type="AlphaFoldDB" id="A0A9D4K7A4"/>
<evidence type="ECO:0000256" key="1">
    <source>
        <dbReference type="SAM" id="MobiDB-lite"/>
    </source>
</evidence>
<reference evidence="3" key="1">
    <citation type="journal article" date="2019" name="bioRxiv">
        <title>The Genome of the Zebra Mussel, Dreissena polymorpha: A Resource for Invasive Species Research.</title>
        <authorList>
            <person name="McCartney M.A."/>
            <person name="Auch B."/>
            <person name="Kono T."/>
            <person name="Mallez S."/>
            <person name="Zhang Y."/>
            <person name="Obille A."/>
            <person name="Becker A."/>
            <person name="Abrahante J.E."/>
            <person name="Garbe J."/>
            <person name="Badalamenti J.P."/>
            <person name="Herman A."/>
            <person name="Mangelson H."/>
            <person name="Liachko I."/>
            <person name="Sullivan S."/>
            <person name="Sone E.D."/>
            <person name="Koren S."/>
            <person name="Silverstein K.A.T."/>
            <person name="Beckman K.B."/>
            <person name="Gohl D.M."/>
        </authorList>
    </citation>
    <scope>NUCLEOTIDE SEQUENCE</scope>
    <source>
        <strain evidence="3">Duluth1</strain>
        <tissue evidence="3">Whole animal</tissue>
    </source>
</reference>
<dbReference type="EMBL" id="JAIWYP010000004">
    <property type="protein sequence ID" value="KAH3834176.1"/>
    <property type="molecule type" value="Genomic_DNA"/>
</dbReference>
<organism evidence="3 4">
    <name type="scientific">Dreissena polymorpha</name>
    <name type="common">Zebra mussel</name>
    <name type="synonym">Mytilus polymorpha</name>
    <dbReference type="NCBI Taxonomy" id="45954"/>
    <lineage>
        <taxon>Eukaryota</taxon>
        <taxon>Metazoa</taxon>
        <taxon>Spiralia</taxon>
        <taxon>Lophotrochozoa</taxon>
        <taxon>Mollusca</taxon>
        <taxon>Bivalvia</taxon>
        <taxon>Autobranchia</taxon>
        <taxon>Heteroconchia</taxon>
        <taxon>Euheterodonta</taxon>
        <taxon>Imparidentia</taxon>
        <taxon>Neoheterodontei</taxon>
        <taxon>Myida</taxon>
        <taxon>Dreissenoidea</taxon>
        <taxon>Dreissenidae</taxon>
        <taxon>Dreissena</taxon>
    </lineage>
</organism>
<name>A0A9D4K7A4_DREPO</name>
<comment type="caution">
    <text evidence="3">The sequence shown here is derived from an EMBL/GenBank/DDBJ whole genome shotgun (WGS) entry which is preliminary data.</text>
</comment>
<feature type="region of interest" description="Disordered" evidence="1">
    <location>
        <begin position="92"/>
        <end position="117"/>
    </location>
</feature>